<evidence type="ECO:0000313" key="15">
    <source>
        <dbReference type="Proteomes" id="UP001497482"/>
    </source>
</evidence>
<dbReference type="PROSITE" id="PS50011">
    <property type="entry name" value="PROTEIN_KINASE_DOM"/>
    <property type="match status" value="1"/>
</dbReference>
<keyword evidence="15" id="KW-1185">Reference proteome</keyword>
<keyword evidence="5" id="KW-0723">Serine/threonine-protein kinase</keyword>
<evidence type="ECO:0000256" key="6">
    <source>
        <dbReference type="ARBA" id="ARBA00022679"/>
    </source>
</evidence>
<evidence type="ECO:0000256" key="10">
    <source>
        <dbReference type="ARBA" id="ARBA00023200"/>
    </source>
</evidence>
<evidence type="ECO:0000256" key="9">
    <source>
        <dbReference type="ARBA" id="ARBA00022840"/>
    </source>
</evidence>
<dbReference type="Pfam" id="PF00069">
    <property type="entry name" value="Pkinase"/>
    <property type="match status" value="1"/>
</dbReference>
<feature type="domain" description="Protein kinase" evidence="13">
    <location>
        <begin position="1"/>
        <end position="147"/>
    </location>
</feature>
<evidence type="ECO:0000313" key="14">
    <source>
        <dbReference type="EMBL" id="CAL1581838.1"/>
    </source>
</evidence>
<dbReference type="PROSITE" id="PS00108">
    <property type="entry name" value="PROTEIN_KINASE_ST"/>
    <property type="match status" value="1"/>
</dbReference>
<evidence type="ECO:0000256" key="3">
    <source>
        <dbReference type="ARBA" id="ARBA00012513"/>
    </source>
</evidence>
<dbReference type="PANTHER" id="PTHR22984">
    <property type="entry name" value="SERINE/THREONINE-PROTEIN KINASE PIM"/>
    <property type="match status" value="1"/>
</dbReference>
<accession>A0AAV2JYK9</accession>
<dbReference type="EMBL" id="OZ035837">
    <property type="protein sequence ID" value="CAL1581838.1"/>
    <property type="molecule type" value="Genomic_DNA"/>
</dbReference>
<keyword evidence="6" id="KW-0808">Transferase</keyword>
<evidence type="ECO:0000256" key="8">
    <source>
        <dbReference type="ARBA" id="ARBA00022777"/>
    </source>
</evidence>
<evidence type="ECO:0000256" key="2">
    <source>
        <dbReference type="ARBA" id="ARBA00005505"/>
    </source>
</evidence>
<reference evidence="14 15" key="1">
    <citation type="submission" date="2024-04" db="EMBL/GenBank/DDBJ databases">
        <authorList>
            <person name="Waldvogel A.-M."/>
            <person name="Schoenle A."/>
        </authorList>
    </citation>
    <scope>NUCLEOTIDE SEQUENCE [LARGE SCALE GENOMIC DNA]</scope>
</reference>
<comment type="catalytic activity">
    <reaction evidence="12">
        <text>L-seryl-[protein] + ATP = O-phospho-L-seryl-[protein] + ADP + H(+)</text>
        <dbReference type="Rhea" id="RHEA:17989"/>
        <dbReference type="Rhea" id="RHEA-COMP:9863"/>
        <dbReference type="Rhea" id="RHEA-COMP:11604"/>
        <dbReference type="ChEBI" id="CHEBI:15378"/>
        <dbReference type="ChEBI" id="CHEBI:29999"/>
        <dbReference type="ChEBI" id="CHEBI:30616"/>
        <dbReference type="ChEBI" id="CHEBI:83421"/>
        <dbReference type="ChEBI" id="CHEBI:456216"/>
        <dbReference type="EC" id="2.7.11.1"/>
    </reaction>
</comment>
<dbReference type="AlphaFoldDB" id="A0AAV2JYK9"/>
<evidence type="ECO:0000256" key="5">
    <source>
        <dbReference type="ARBA" id="ARBA00022527"/>
    </source>
</evidence>
<dbReference type="InterPro" id="IPR000719">
    <property type="entry name" value="Prot_kinase_dom"/>
</dbReference>
<dbReference type="GO" id="GO:0005524">
    <property type="term" value="F:ATP binding"/>
    <property type="evidence" value="ECO:0007669"/>
    <property type="project" value="UniProtKB-KW"/>
</dbReference>
<dbReference type="PANTHER" id="PTHR22984:SF25">
    <property type="entry name" value="PROTEIN KINASE DOMAIN-CONTAINING PROTEIN"/>
    <property type="match status" value="1"/>
</dbReference>
<dbReference type="GO" id="GO:0004674">
    <property type="term" value="F:protein serine/threonine kinase activity"/>
    <property type="evidence" value="ECO:0007669"/>
    <property type="project" value="UniProtKB-KW"/>
</dbReference>
<evidence type="ECO:0000256" key="7">
    <source>
        <dbReference type="ARBA" id="ARBA00022741"/>
    </source>
</evidence>
<dbReference type="EC" id="2.7.11.1" evidence="3"/>
<keyword evidence="7" id="KW-0547">Nucleotide-binding</keyword>
<evidence type="ECO:0000256" key="1">
    <source>
        <dbReference type="ARBA" id="ARBA00004192"/>
    </source>
</evidence>
<protein>
    <recommendedName>
        <fullName evidence="4">Serine/threonine-protein kinase 1</fullName>
        <ecNumber evidence="3">2.7.11.1</ecNumber>
    </recommendedName>
</protein>
<evidence type="ECO:0000256" key="11">
    <source>
        <dbReference type="ARBA" id="ARBA00047899"/>
    </source>
</evidence>
<comment type="similarity">
    <text evidence="2">Belongs to the protein kinase superfamily. CAMK Ser/Thr protein kinase family. PIM subfamily.</text>
</comment>
<comment type="catalytic activity">
    <reaction evidence="11">
        <text>L-threonyl-[protein] + ATP = O-phospho-L-threonyl-[protein] + ADP + H(+)</text>
        <dbReference type="Rhea" id="RHEA:46608"/>
        <dbReference type="Rhea" id="RHEA-COMP:11060"/>
        <dbReference type="Rhea" id="RHEA-COMP:11605"/>
        <dbReference type="ChEBI" id="CHEBI:15378"/>
        <dbReference type="ChEBI" id="CHEBI:30013"/>
        <dbReference type="ChEBI" id="CHEBI:30616"/>
        <dbReference type="ChEBI" id="CHEBI:61977"/>
        <dbReference type="ChEBI" id="CHEBI:456216"/>
        <dbReference type="EC" id="2.7.11.1"/>
    </reaction>
</comment>
<evidence type="ECO:0000256" key="4">
    <source>
        <dbReference type="ARBA" id="ARBA00016885"/>
    </source>
</evidence>
<comment type="subcellular location">
    <subcellularLocation>
        <location evidence="1">Host cytoplasm</location>
    </subcellularLocation>
</comment>
<gene>
    <name evidence="14" type="ORF">KC01_LOCUS12553</name>
</gene>
<evidence type="ECO:0000256" key="12">
    <source>
        <dbReference type="ARBA" id="ARBA00048679"/>
    </source>
</evidence>
<dbReference type="GO" id="GO:0005737">
    <property type="term" value="C:cytoplasm"/>
    <property type="evidence" value="ECO:0007669"/>
    <property type="project" value="TreeGrafter"/>
</dbReference>
<organism evidence="14 15">
    <name type="scientific">Knipowitschia caucasica</name>
    <name type="common">Caucasian dwarf goby</name>
    <name type="synonym">Pomatoschistus caucasicus</name>
    <dbReference type="NCBI Taxonomy" id="637954"/>
    <lineage>
        <taxon>Eukaryota</taxon>
        <taxon>Metazoa</taxon>
        <taxon>Chordata</taxon>
        <taxon>Craniata</taxon>
        <taxon>Vertebrata</taxon>
        <taxon>Euteleostomi</taxon>
        <taxon>Actinopterygii</taxon>
        <taxon>Neopterygii</taxon>
        <taxon>Teleostei</taxon>
        <taxon>Neoteleostei</taxon>
        <taxon>Acanthomorphata</taxon>
        <taxon>Gobiaria</taxon>
        <taxon>Gobiiformes</taxon>
        <taxon>Gobioidei</taxon>
        <taxon>Gobiidae</taxon>
        <taxon>Gobiinae</taxon>
        <taxon>Knipowitschia</taxon>
    </lineage>
</organism>
<proteinExistence type="inferred from homology"/>
<keyword evidence="8" id="KW-0418">Kinase</keyword>
<sequence length="283" mass="32110">MEEKNIFHRDIKPSNILLEFGSGETRAKFIDFGISSIFTPGEKFTDPQCTPSFMCPEWFREHSISAIPTTVWQLGLVLHIMLYNKRPLVRESSIGSLRAVPLSKSIPFVRRLLEELISLWEEHERPTQVWCRFSGGLAAERGLAPFEPLWGHWSSATAHGPSQGVIQTPMILGVWTPSLLEKKACNHSTALEWGMLPPEVRAEHCCGHMTSALRGRARIKGSPSVWSGSFPEMDLRLWQMTHDHTAVTRRERSKIPGQPLCPLRRDQLLPETSSEFLFTITKD</sequence>
<dbReference type="InterPro" id="IPR011009">
    <property type="entry name" value="Kinase-like_dom_sf"/>
</dbReference>
<keyword evidence="9" id="KW-0067">ATP-binding</keyword>
<dbReference type="Gene3D" id="1.10.510.10">
    <property type="entry name" value="Transferase(Phosphotransferase) domain 1"/>
    <property type="match status" value="1"/>
</dbReference>
<dbReference type="Proteomes" id="UP001497482">
    <property type="component" value="Chromosome 15"/>
</dbReference>
<evidence type="ECO:0000259" key="13">
    <source>
        <dbReference type="PROSITE" id="PS50011"/>
    </source>
</evidence>
<keyword evidence="10" id="KW-1035">Host cytoplasm</keyword>
<name>A0AAV2JYK9_KNICA</name>
<dbReference type="InterPro" id="IPR051138">
    <property type="entry name" value="PIM_Ser/Thr_kinase"/>
</dbReference>
<dbReference type="SUPFAM" id="SSF56112">
    <property type="entry name" value="Protein kinase-like (PK-like)"/>
    <property type="match status" value="1"/>
</dbReference>
<dbReference type="InterPro" id="IPR008271">
    <property type="entry name" value="Ser/Thr_kinase_AS"/>
</dbReference>